<dbReference type="WBParaSite" id="Pan_g5815.t1">
    <property type="protein sequence ID" value="Pan_g5815.t1"/>
    <property type="gene ID" value="Pan_g5815"/>
</dbReference>
<keyword evidence="5" id="KW-0539">Nucleus</keyword>
<dbReference type="InterPro" id="IPR013767">
    <property type="entry name" value="PAS_fold"/>
</dbReference>
<dbReference type="InterPro" id="IPR011598">
    <property type="entry name" value="bHLH_dom"/>
</dbReference>
<sequence>MSSDRVNPRDWKPFGRRRTLAYLGRPVESQHRICICSSVAQRHQKCMRKATFITRSVACRHAKPKLPSCTEAGLARGPPQQMLLEDLKTEPPCSLSVTADEASVFISRIRESNRPNQPTNPSKRHRERLNGELETVAALLPYDDATIQRLDKLSVLRLAVSFVQIKAHFALCLRPNQGTADGMHLASLAAPNAMFTALSSFNMPIGPVPTMTTPQGHPVYDYAESSFSHLALKSIGGFVVVLTEWGDLFYVSENIDQYLGFCQSDVLHQPLTDLLHSEDRDSVLRGLRLHNQKVRNSEKLEYDSMERTMVGRFRCLLDNTCGFVRMEIRGRFMPLSALASPSDDFVSLKDKNSFMQSKLALAAICTPFVPPVHLEQALEDPILKTKHGLDLSFLCVDSRLRMILEIDNAVKSGGISFYQFVHPDDAACLSECHEETRKNGSSALLVLRVISTSTNTVYYFQSSFRLFYKSGKAESIGITHRYLTEIDGLSLLEKRGTIKGSAFTHDEPSLQSPRNLNTAQNLPPMPIKVEPDSLIELKPRKAASQPSEVANDKPKKRASVDFHVPPPATTTGATMKGNLGAISCLEELVKASTSTLGTAVSTTKEALPIKRKKAASTAINGAASVAVTVPPSMPIPTTSDNLSALSAAVFPTYLPPPPEPSHHVMAPPPPPPAASYPPPMWPPAFDNSYYGSHHQHPVIAYPQPSHHQSHVAPNEYFPQPWFPEYAFPEYSHTAAIPTAPAIFHDAYHHTVQPTAEENALFTGRFALPALSSFTGFPSAPEKTHPDEIPSGTNNFSFLNEVAHTLFGQ</sequence>
<dbReference type="GO" id="GO:0005634">
    <property type="term" value="C:nucleus"/>
    <property type="evidence" value="ECO:0007669"/>
    <property type="project" value="UniProtKB-SubCell"/>
</dbReference>
<protein>
    <submittedName>
        <fullName evidence="10">Aryl hydrocarbon receptor</fullName>
    </submittedName>
</protein>
<evidence type="ECO:0000313" key="10">
    <source>
        <dbReference type="WBParaSite" id="Pan_g5815.t1"/>
    </source>
</evidence>
<evidence type="ECO:0000256" key="5">
    <source>
        <dbReference type="ARBA" id="ARBA00023242"/>
    </source>
</evidence>
<feature type="region of interest" description="Disordered" evidence="6">
    <location>
        <begin position="502"/>
        <end position="522"/>
    </location>
</feature>
<dbReference type="Gene3D" id="3.30.450.20">
    <property type="entry name" value="PAS domain"/>
    <property type="match status" value="2"/>
</dbReference>
<reference evidence="9" key="1">
    <citation type="journal article" date="2013" name="Genetics">
        <title>The draft genome and transcriptome of Panagrellus redivivus are shaped by the harsh demands of a free-living lifestyle.</title>
        <authorList>
            <person name="Srinivasan J."/>
            <person name="Dillman A.R."/>
            <person name="Macchietto M.G."/>
            <person name="Heikkinen L."/>
            <person name="Lakso M."/>
            <person name="Fracchia K.M."/>
            <person name="Antoshechkin I."/>
            <person name="Mortazavi A."/>
            <person name="Wong G."/>
            <person name="Sternberg P.W."/>
        </authorList>
    </citation>
    <scope>NUCLEOTIDE SEQUENCE [LARGE SCALE GENOMIC DNA]</scope>
    <source>
        <strain evidence="9">MT8872</strain>
    </source>
</reference>
<dbReference type="PANTHER" id="PTHR10649">
    <property type="entry name" value="ARYL HYDROCARBON RECEPTOR"/>
    <property type="match status" value="1"/>
</dbReference>
<evidence type="ECO:0000256" key="4">
    <source>
        <dbReference type="ARBA" id="ARBA00023163"/>
    </source>
</evidence>
<feature type="compositionally biased region" description="Polar residues" evidence="6">
    <location>
        <begin position="509"/>
        <end position="521"/>
    </location>
</feature>
<evidence type="ECO:0000256" key="2">
    <source>
        <dbReference type="ARBA" id="ARBA00023015"/>
    </source>
</evidence>
<dbReference type="PROSITE" id="PS50888">
    <property type="entry name" value="BHLH"/>
    <property type="match status" value="1"/>
</dbReference>
<dbReference type="GO" id="GO:0006805">
    <property type="term" value="P:xenobiotic metabolic process"/>
    <property type="evidence" value="ECO:0007669"/>
    <property type="project" value="InterPro"/>
</dbReference>
<evidence type="ECO:0000256" key="6">
    <source>
        <dbReference type="SAM" id="MobiDB-lite"/>
    </source>
</evidence>
<feature type="region of interest" description="Disordered" evidence="6">
    <location>
        <begin position="540"/>
        <end position="573"/>
    </location>
</feature>
<keyword evidence="9" id="KW-1185">Reference proteome</keyword>
<dbReference type="CDD" id="cd00130">
    <property type="entry name" value="PAS"/>
    <property type="match status" value="1"/>
</dbReference>
<evidence type="ECO:0000256" key="1">
    <source>
        <dbReference type="ARBA" id="ARBA00004123"/>
    </source>
</evidence>
<keyword evidence="4" id="KW-0804">Transcription</keyword>
<name>A0A7E5A056_PANRE</name>
<dbReference type="InterPro" id="IPR039091">
    <property type="entry name" value="AHR/AHRR"/>
</dbReference>
<dbReference type="PANTHER" id="PTHR10649:SF12">
    <property type="entry name" value="SPINELESS, ISOFORM C"/>
    <property type="match status" value="1"/>
</dbReference>
<dbReference type="GO" id="GO:0034751">
    <property type="term" value="C:aryl hydrocarbon receptor complex"/>
    <property type="evidence" value="ECO:0007669"/>
    <property type="project" value="TreeGrafter"/>
</dbReference>
<dbReference type="InterPro" id="IPR036638">
    <property type="entry name" value="HLH_DNA-bd_sf"/>
</dbReference>
<evidence type="ECO:0000259" key="8">
    <source>
        <dbReference type="PROSITE" id="PS50888"/>
    </source>
</evidence>
<proteinExistence type="predicted"/>
<dbReference type="GO" id="GO:0000976">
    <property type="term" value="F:transcription cis-regulatory region binding"/>
    <property type="evidence" value="ECO:0007669"/>
    <property type="project" value="TreeGrafter"/>
</dbReference>
<evidence type="ECO:0000313" key="9">
    <source>
        <dbReference type="Proteomes" id="UP000492821"/>
    </source>
</evidence>
<feature type="domain" description="BHLH" evidence="8">
    <location>
        <begin position="113"/>
        <end position="166"/>
    </location>
</feature>
<dbReference type="GO" id="GO:0046983">
    <property type="term" value="F:protein dimerization activity"/>
    <property type="evidence" value="ECO:0007669"/>
    <property type="project" value="InterPro"/>
</dbReference>
<reference evidence="10" key="2">
    <citation type="submission" date="2020-10" db="UniProtKB">
        <authorList>
            <consortium name="WormBaseParasite"/>
        </authorList>
    </citation>
    <scope>IDENTIFICATION</scope>
</reference>
<dbReference type="PROSITE" id="PS50112">
    <property type="entry name" value="PAS"/>
    <property type="match status" value="1"/>
</dbReference>
<evidence type="ECO:0000259" key="7">
    <source>
        <dbReference type="PROSITE" id="PS50112"/>
    </source>
</evidence>
<dbReference type="Gene3D" id="4.10.280.10">
    <property type="entry name" value="Helix-loop-helix DNA-binding domain"/>
    <property type="match status" value="1"/>
</dbReference>
<dbReference type="GO" id="GO:0004879">
    <property type="term" value="F:nuclear receptor activity"/>
    <property type="evidence" value="ECO:0007669"/>
    <property type="project" value="TreeGrafter"/>
</dbReference>
<comment type="subcellular location">
    <subcellularLocation>
        <location evidence="1">Nucleus</location>
    </subcellularLocation>
</comment>
<dbReference type="InterPro" id="IPR000014">
    <property type="entry name" value="PAS"/>
</dbReference>
<accession>A0A7E5A056</accession>
<keyword evidence="3" id="KW-0238">DNA-binding</keyword>
<dbReference type="InterPro" id="IPR035965">
    <property type="entry name" value="PAS-like_dom_sf"/>
</dbReference>
<feature type="domain" description="PAS" evidence="7">
    <location>
        <begin position="231"/>
        <end position="288"/>
    </location>
</feature>
<evidence type="ECO:0000256" key="3">
    <source>
        <dbReference type="ARBA" id="ARBA00023125"/>
    </source>
</evidence>
<keyword evidence="2" id="KW-0805">Transcription regulation</keyword>
<dbReference type="Proteomes" id="UP000492821">
    <property type="component" value="Unassembled WGS sequence"/>
</dbReference>
<dbReference type="AlphaFoldDB" id="A0A7E5A056"/>
<organism evidence="9 10">
    <name type="scientific">Panagrellus redivivus</name>
    <name type="common">Microworm</name>
    <dbReference type="NCBI Taxonomy" id="6233"/>
    <lineage>
        <taxon>Eukaryota</taxon>
        <taxon>Metazoa</taxon>
        <taxon>Ecdysozoa</taxon>
        <taxon>Nematoda</taxon>
        <taxon>Chromadorea</taxon>
        <taxon>Rhabditida</taxon>
        <taxon>Tylenchina</taxon>
        <taxon>Panagrolaimomorpha</taxon>
        <taxon>Panagrolaimoidea</taxon>
        <taxon>Panagrolaimidae</taxon>
        <taxon>Panagrellus</taxon>
    </lineage>
</organism>
<dbReference type="Pfam" id="PF00989">
    <property type="entry name" value="PAS"/>
    <property type="match status" value="1"/>
</dbReference>
<dbReference type="SMART" id="SM00091">
    <property type="entry name" value="PAS"/>
    <property type="match status" value="1"/>
</dbReference>
<dbReference type="SUPFAM" id="SSF55785">
    <property type="entry name" value="PYP-like sensor domain (PAS domain)"/>
    <property type="match status" value="2"/>
</dbReference>